<dbReference type="KEGG" id="cpae:CPAST_c04730"/>
<evidence type="ECO:0000256" key="1">
    <source>
        <dbReference type="SAM" id="Phobius"/>
    </source>
</evidence>
<reference evidence="2 5" key="1">
    <citation type="journal article" date="2015" name="Genome Announc.">
        <title>Complete Genome Sequence of the Nitrogen-Fixing and Solvent-Producing Clostridium pasteurianum DSM 525.</title>
        <authorList>
            <person name="Poehlein A."/>
            <person name="Grosse-Honebrink A."/>
            <person name="Zhang Y."/>
            <person name="Minton N.P."/>
            <person name="Daniel R."/>
        </authorList>
    </citation>
    <scope>NUCLEOTIDE SEQUENCE [LARGE SCALE GENOMIC DNA]</scope>
    <source>
        <strain evidence="2">DSM 525</strain>
        <strain evidence="5">DSM 525 / ATCC 6013</strain>
    </source>
</reference>
<keyword evidence="1" id="KW-0472">Membrane</keyword>
<name>A0A0H3J3T5_CLOPA</name>
<dbReference type="GeneID" id="93076282"/>
<protein>
    <submittedName>
        <fullName evidence="2">Transposase</fullName>
    </submittedName>
</protein>
<feature type="transmembrane region" description="Helical" evidence="1">
    <location>
        <begin position="72"/>
        <end position="93"/>
    </location>
</feature>
<dbReference type="EMBL" id="JPGY02000001">
    <property type="protein sequence ID" value="KRU13427.1"/>
    <property type="molecule type" value="Genomic_DNA"/>
</dbReference>
<dbReference type="PATRIC" id="fig|1262449.7.peg.458"/>
<dbReference type="Proteomes" id="UP000028042">
    <property type="component" value="Unassembled WGS sequence"/>
</dbReference>
<evidence type="ECO:0000313" key="2">
    <source>
        <dbReference type="EMBL" id="AJA50561.1"/>
    </source>
</evidence>
<organism evidence="2 5">
    <name type="scientific">Clostridium pasteurianum DSM 525 = ATCC 6013</name>
    <dbReference type="NCBI Taxonomy" id="1262449"/>
    <lineage>
        <taxon>Bacteria</taxon>
        <taxon>Bacillati</taxon>
        <taxon>Bacillota</taxon>
        <taxon>Clostridia</taxon>
        <taxon>Eubacteriales</taxon>
        <taxon>Clostridiaceae</taxon>
        <taxon>Clostridium</taxon>
    </lineage>
</organism>
<evidence type="ECO:0000313" key="3">
    <source>
        <dbReference type="EMBL" id="KRU13427.1"/>
    </source>
</evidence>
<accession>A0A0H3J3T5</accession>
<proteinExistence type="predicted"/>
<evidence type="ECO:0000313" key="4">
    <source>
        <dbReference type="Proteomes" id="UP000028042"/>
    </source>
</evidence>
<dbReference type="AlphaFoldDB" id="A0A0H3J3T5"/>
<evidence type="ECO:0000313" key="5">
    <source>
        <dbReference type="Proteomes" id="UP000030905"/>
    </source>
</evidence>
<keyword evidence="5" id="KW-1185">Reference proteome</keyword>
<reference evidence="3 4" key="3">
    <citation type="journal article" name="Genome Announc.">
        <title>Improved Draft Genome Sequence of Clostridium pasteurianum Strain ATCC 6013 (DSM 525) Using a Hybrid Next-Generation Sequencing Approach.</title>
        <authorList>
            <person name="Pyne M.E."/>
            <person name="Utturkar S."/>
            <person name="Brown S.D."/>
            <person name="Moo-Young M."/>
            <person name="Chung D.A."/>
            <person name="Chou C.P."/>
        </authorList>
    </citation>
    <scope>NUCLEOTIDE SEQUENCE [LARGE SCALE GENOMIC DNA]</scope>
    <source>
        <strain evidence="3 4">ATCC 6013</strain>
    </source>
</reference>
<reference evidence="3" key="2">
    <citation type="submission" date="2015-10" db="EMBL/GenBank/DDBJ databases">
        <title>Improved Draft Genome Sequence of Clostridium pasteurianum Strain ATCC 6013 (DSM 525) Using a Hybrid Next-Generation Sequencing Approach.</title>
        <authorList>
            <person name="Pyne M.E."/>
            <person name="Utturkar S.M."/>
            <person name="Brown S.D."/>
            <person name="Moo-Young M."/>
            <person name="Chung D.A."/>
            <person name="Chou P.C."/>
        </authorList>
    </citation>
    <scope>NUCLEOTIDE SEQUENCE</scope>
    <source>
        <strain evidence="3">ATCC 6013</strain>
    </source>
</reference>
<dbReference type="RefSeq" id="WP_143756621.1">
    <property type="nucleotide sequence ID" value="NZ_CP013018.1"/>
</dbReference>
<dbReference type="Proteomes" id="UP000030905">
    <property type="component" value="Chromosome"/>
</dbReference>
<gene>
    <name evidence="2" type="ORF">CLPA_c04730</name>
    <name evidence="3" type="ORF">CP6013_02675</name>
</gene>
<dbReference type="KEGG" id="cpat:CLPA_c04730"/>
<sequence>MKNLIKVLVRRNSSKSKKHKITKLRMYEKLEPEKFSMQVDFAEMIVMNKGVPKKVIVFCAKLSYGKGKFIKVYPIINNAFINLLYILIIFIGFP</sequence>
<dbReference type="EMBL" id="CP009268">
    <property type="protein sequence ID" value="AJA50561.1"/>
    <property type="molecule type" value="Genomic_DNA"/>
</dbReference>
<dbReference type="eggNOG" id="COG4584">
    <property type="taxonomic scope" value="Bacteria"/>
</dbReference>
<keyword evidence="1" id="KW-1133">Transmembrane helix</keyword>
<keyword evidence="1" id="KW-0812">Transmembrane</keyword>